<accession>A0ABN9R051</accession>
<evidence type="ECO:0000313" key="1">
    <source>
        <dbReference type="EMBL" id="CAK0809459.1"/>
    </source>
</evidence>
<comment type="caution">
    <text evidence="1">The sequence shown here is derived from an EMBL/GenBank/DDBJ whole genome shotgun (WGS) entry which is preliminary data.</text>
</comment>
<reference evidence="1" key="1">
    <citation type="submission" date="2023-10" db="EMBL/GenBank/DDBJ databases">
        <authorList>
            <person name="Chen Y."/>
            <person name="Shah S."/>
            <person name="Dougan E. K."/>
            <person name="Thang M."/>
            <person name="Chan C."/>
        </authorList>
    </citation>
    <scope>NUCLEOTIDE SEQUENCE [LARGE SCALE GENOMIC DNA]</scope>
</reference>
<feature type="non-terminal residue" evidence="1">
    <location>
        <position position="305"/>
    </location>
</feature>
<evidence type="ECO:0000313" key="2">
    <source>
        <dbReference type="Proteomes" id="UP001189429"/>
    </source>
</evidence>
<dbReference type="EMBL" id="CAUYUJ010004418">
    <property type="protein sequence ID" value="CAK0809459.1"/>
    <property type="molecule type" value="Genomic_DNA"/>
</dbReference>
<proteinExistence type="predicted"/>
<gene>
    <name evidence="1" type="ORF">PCOR1329_LOCUS14705</name>
</gene>
<protein>
    <submittedName>
        <fullName evidence="1">Uncharacterized protein</fullName>
    </submittedName>
</protein>
<feature type="non-terminal residue" evidence="1">
    <location>
        <position position="1"/>
    </location>
</feature>
<name>A0ABN9R051_9DINO</name>
<organism evidence="1 2">
    <name type="scientific">Prorocentrum cordatum</name>
    <dbReference type="NCBI Taxonomy" id="2364126"/>
    <lineage>
        <taxon>Eukaryota</taxon>
        <taxon>Sar</taxon>
        <taxon>Alveolata</taxon>
        <taxon>Dinophyceae</taxon>
        <taxon>Prorocentrales</taxon>
        <taxon>Prorocentraceae</taxon>
        <taxon>Prorocentrum</taxon>
    </lineage>
</organism>
<sequence>VGGRRRGARARDDEVDNLVAFANARAVSTVEKLRGRSVAEKLFAKLVPNPLVSSFLVHPEWLTHRGGEASRELNATDLELRALLHNTRKKVPLASVPLRILLTRVWFNGEGLLEKALATYEERSGQAFGGGRCFDESASASVVNDATINLAYAGCRRTSWNAEHARQAGRRGSREQKQVMAKYIAELLRKSRFATAARQLERGQPLCDVLGKTPRVKPRLVDPSLWVGDFTISHLGGLCCELRRWGNRADNEKGRLRTTGGKAMRAQLRRRGRLLSLPDGHSGLRLRPKPPDAFQAVGVVLAHQQ</sequence>
<dbReference type="Proteomes" id="UP001189429">
    <property type="component" value="Unassembled WGS sequence"/>
</dbReference>
<keyword evidence="2" id="KW-1185">Reference proteome</keyword>